<dbReference type="InterPro" id="IPR014811">
    <property type="entry name" value="ArgoL1"/>
</dbReference>
<dbReference type="Proteomes" id="UP000218811">
    <property type="component" value="Unassembled WGS sequence"/>
</dbReference>
<reference evidence="3 4" key="1">
    <citation type="journal article" date="2012" name="Science">
        <title>The Paleozoic origin of enzymatic lignin decomposition reconstructed from 31 fungal genomes.</title>
        <authorList>
            <person name="Floudas D."/>
            <person name="Binder M."/>
            <person name="Riley R."/>
            <person name="Barry K."/>
            <person name="Blanchette R.A."/>
            <person name="Henrissat B."/>
            <person name="Martinez A.T."/>
            <person name="Otillar R."/>
            <person name="Spatafora J.W."/>
            <person name="Yadav J.S."/>
            <person name="Aerts A."/>
            <person name="Benoit I."/>
            <person name="Boyd A."/>
            <person name="Carlson A."/>
            <person name="Copeland A."/>
            <person name="Coutinho P.M."/>
            <person name="de Vries R.P."/>
            <person name="Ferreira P."/>
            <person name="Findley K."/>
            <person name="Foster B."/>
            <person name="Gaskell J."/>
            <person name="Glotzer D."/>
            <person name="Gorecki P."/>
            <person name="Heitman J."/>
            <person name="Hesse C."/>
            <person name="Hori C."/>
            <person name="Igarashi K."/>
            <person name="Jurgens J.A."/>
            <person name="Kallen N."/>
            <person name="Kersten P."/>
            <person name="Kohler A."/>
            <person name="Kuees U."/>
            <person name="Kumar T.K.A."/>
            <person name="Kuo A."/>
            <person name="LaButti K."/>
            <person name="Larrondo L.F."/>
            <person name="Lindquist E."/>
            <person name="Ling A."/>
            <person name="Lombard V."/>
            <person name="Lucas S."/>
            <person name="Lundell T."/>
            <person name="Martin R."/>
            <person name="McLaughlin D.J."/>
            <person name="Morgenstern I."/>
            <person name="Morin E."/>
            <person name="Murat C."/>
            <person name="Nagy L.G."/>
            <person name="Nolan M."/>
            <person name="Ohm R.A."/>
            <person name="Patyshakuliyeva A."/>
            <person name="Rokas A."/>
            <person name="Ruiz-Duenas F.J."/>
            <person name="Sabat G."/>
            <person name="Salamov A."/>
            <person name="Samejima M."/>
            <person name="Schmutz J."/>
            <person name="Slot J.C."/>
            <person name="St John F."/>
            <person name="Stenlid J."/>
            <person name="Sun H."/>
            <person name="Sun S."/>
            <person name="Syed K."/>
            <person name="Tsang A."/>
            <person name="Wiebenga A."/>
            <person name="Young D."/>
            <person name="Pisabarro A."/>
            <person name="Eastwood D.C."/>
            <person name="Martin F."/>
            <person name="Cullen D."/>
            <person name="Grigoriev I.V."/>
            <person name="Hibbett D.S."/>
        </authorList>
    </citation>
    <scope>NUCLEOTIDE SEQUENCE [LARGE SCALE GENOMIC DNA]</scope>
    <source>
        <strain evidence="3 4">MD-104</strain>
    </source>
</reference>
<gene>
    <name evidence="3" type="ORF">WOLCODRAFT_158615</name>
</gene>
<evidence type="ECO:0000313" key="4">
    <source>
        <dbReference type="Proteomes" id="UP000218811"/>
    </source>
</evidence>
<sequence>MLEGSSKSITVSSVGGIFSGGIFSGGIFSGGIFSGGIFSPVVVVRRGWCARPSSHEHSTKGRSRVQSTSADVARPPSSSRAEGGVAAAAAAVWVRVRAVILTSVTCSAQSPPLIGRGAGSRTQDGQDASHDDALQSGCRPAAASPRWARAEKALEAAQQHRPPLARPSRVASPRSTPTPLNSPRTTWQQLRPRAQLVASVGGEHKPDVGPEEGAFLHGPACQGSSCAPVEQHARRGARRRSRRTVPRRALLSHRTSRELDPVRRSQELTWVEDARPAREMQTPAKWRRASPPGRGVVRRALDLGAPPVQRALHWPSVAIIDRTIGRVHCGCACRGACAVEEAWSSGRGEHTRHWRREGGDRPAWVSVVRTQDGKETGGHLWLGEGKARRARAIHRARSACEVTRLAEDRRARTLVAARARGGWRASVGPAWLCRVHGSPPPPGLVTSDAKDGSQRGPDGTRREGGTVKDLERMGSAGMSTHGSADDAELESFAQGHHPRCVPGMQREQDTRRTRLVTRARRTGVHWGRDPDVSRHATGSEYGGGLQVCLGRGKTLLRKPEAVADLTEPRRAATSSAARGTGRQQPVLHFILKFLQPVISPAFGKPRVSELGTRWLHSIRLTQALIDSQTDLAACPAGLLLHAANTGTRVGKNRYFFGGSSTPMQLSMGVEAWRGFFISVRPTYKRLMVNANVCMTAFYTAGNLANAIIAFYNQPGGGMPSRFYDKFKVSTTHLGYIRKKAIFRVESKTARQSRFQCDERARRSGNRGRILEEE</sequence>
<proteinExistence type="predicted"/>
<dbReference type="EMBL" id="KB467954">
    <property type="protein sequence ID" value="PCH39090.1"/>
    <property type="molecule type" value="Genomic_DNA"/>
</dbReference>
<dbReference type="STRING" id="742152.A0A2H3JA27"/>
<dbReference type="InterPro" id="IPR036085">
    <property type="entry name" value="PAZ_dom_sf"/>
</dbReference>
<evidence type="ECO:0000313" key="3">
    <source>
        <dbReference type="EMBL" id="PCH39090.1"/>
    </source>
</evidence>
<feature type="region of interest" description="Disordered" evidence="1">
    <location>
        <begin position="52"/>
        <end position="81"/>
    </location>
</feature>
<feature type="compositionally biased region" description="Polar residues" evidence="1">
    <location>
        <begin position="64"/>
        <end position="80"/>
    </location>
</feature>
<organism evidence="3 4">
    <name type="scientific">Wolfiporia cocos (strain MD-104)</name>
    <name type="common">Brown rot fungus</name>
    <dbReference type="NCBI Taxonomy" id="742152"/>
    <lineage>
        <taxon>Eukaryota</taxon>
        <taxon>Fungi</taxon>
        <taxon>Dikarya</taxon>
        <taxon>Basidiomycota</taxon>
        <taxon>Agaricomycotina</taxon>
        <taxon>Agaricomycetes</taxon>
        <taxon>Polyporales</taxon>
        <taxon>Phaeolaceae</taxon>
        <taxon>Wolfiporia</taxon>
    </lineage>
</organism>
<feature type="domain" description="Argonaute linker 1" evidence="2">
    <location>
        <begin position="647"/>
        <end position="700"/>
    </location>
</feature>
<feature type="region of interest" description="Disordered" evidence="1">
    <location>
        <begin position="438"/>
        <end position="484"/>
    </location>
</feature>
<protein>
    <recommendedName>
        <fullName evidence="2">Argonaute linker 1 domain-containing protein</fullName>
    </recommendedName>
</protein>
<feature type="compositionally biased region" description="Basic and acidic residues" evidence="1">
    <location>
        <begin position="448"/>
        <end position="472"/>
    </location>
</feature>
<keyword evidence="4" id="KW-1185">Reference proteome</keyword>
<accession>A0A2H3JA27</accession>
<dbReference type="Pfam" id="PF08699">
    <property type="entry name" value="ArgoL1"/>
    <property type="match status" value="1"/>
</dbReference>
<evidence type="ECO:0000259" key="2">
    <source>
        <dbReference type="SMART" id="SM01163"/>
    </source>
</evidence>
<evidence type="ECO:0000256" key="1">
    <source>
        <dbReference type="SAM" id="MobiDB-lite"/>
    </source>
</evidence>
<feature type="region of interest" description="Disordered" evidence="1">
    <location>
        <begin position="111"/>
        <end position="190"/>
    </location>
</feature>
<dbReference type="SMART" id="SM01163">
    <property type="entry name" value="DUF1785"/>
    <property type="match status" value="1"/>
</dbReference>
<name>A0A2H3JA27_WOLCO</name>
<dbReference type="SUPFAM" id="SSF101690">
    <property type="entry name" value="PAZ domain"/>
    <property type="match status" value="1"/>
</dbReference>
<feature type="compositionally biased region" description="Polar residues" evidence="1">
    <location>
        <begin position="173"/>
        <end position="189"/>
    </location>
</feature>
<dbReference type="AlphaFoldDB" id="A0A2H3JA27"/>